<proteinExistence type="predicted"/>
<gene>
    <name evidence="1" type="ORF">SAMN05421849_0196</name>
</gene>
<dbReference type="EMBL" id="FTPS01000001">
    <property type="protein sequence ID" value="SIT74677.1"/>
    <property type="molecule type" value="Genomic_DNA"/>
</dbReference>
<name>A0A1R3WCA3_9RHOB</name>
<keyword evidence="2" id="KW-1185">Reference proteome</keyword>
<organism evidence="1 2">
    <name type="scientific">Pontibaca methylaminivorans</name>
    <dbReference type="NCBI Taxonomy" id="515897"/>
    <lineage>
        <taxon>Bacteria</taxon>
        <taxon>Pseudomonadati</taxon>
        <taxon>Pseudomonadota</taxon>
        <taxon>Alphaproteobacteria</taxon>
        <taxon>Rhodobacterales</taxon>
        <taxon>Roseobacteraceae</taxon>
        <taxon>Pontibaca</taxon>
    </lineage>
</organism>
<reference evidence="1 2" key="1">
    <citation type="submission" date="2017-01" db="EMBL/GenBank/DDBJ databases">
        <authorList>
            <person name="Mah S.A."/>
            <person name="Swanson W.J."/>
            <person name="Moy G.W."/>
            <person name="Vacquier V.D."/>
        </authorList>
    </citation>
    <scope>NUCLEOTIDE SEQUENCE [LARGE SCALE GENOMIC DNA]</scope>
    <source>
        <strain evidence="1 2">DSM 21219</strain>
    </source>
</reference>
<evidence type="ECO:0000313" key="2">
    <source>
        <dbReference type="Proteomes" id="UP000192455"/>
    </source>
</evidence>
<evidence type="ECO:0000313" key="1">
    <source>
        <dbReference type="EMBL" id="SIT74677.1"/>
    </source>
</evidence>
<sequence length="85" mass="9828">MWTRRRSFPGEVENDWCVYRDGQLVGRVYMLTRYLPRSEVWGWFKQVPPGTSGDAETLDEALNALRDAILAADEEKARRLGQGLR</sequence>
<accession>A0A1R3WCA3</accession>
<protein>
    <submittedName>
        <fullName evidence="1">Uncharacterized protein</fullName>
    </submittedName>
</protein>
<dbReference type="Proteomes" id="UP000192455">
    <property type="component" value="Unassembled WGS sequence"/>
</dbReference>
<dbReference type="AlphaFoldDB" id="A0A1R3WCA3"/>